<protein>
    <submittedName>
        <fullName evidence="9">OLC1v1024445C1</fullName>
    </submittedName>
</protein>
<dbReference type="GO" id="GO:0008483">
    <property type="term" value="F:transaminase activity"/>
    <property type="evidence" value="ECO:0007669"/>
    <property type="project" value="UniProtKB-KW"/>
</dbReference>
<feature type="compositionally biased region" description="Low complexity" evidence="5">
    <location>
        <begin position="1"/>
        <end position="18"/>
    </location>
</feature>
<reference evidence="9" key="1">
    <citation type="submission" date="2023-03" db="EMBL/GenBank/DDBJ databases">
        <authorList>
            <person name="Julca I."/>
        </authorList>
    </citation>
    <scope>NUCLEOTIDE SEQUENCE</scope>
</reference>
<keyword evidence="6" id="KW-0812">Transmembrane</keyword>
<dbReference type="InterPro" id="IPR037029">
    <property type="entry name" value="Alliinase_N_sf"/>
</dbReference>
<dbReference type="InterPro" id="IPR050478">
    <property type="entry name" value="Ethylene_sulfur-biosynth"/>
</dbReference>
<evidence type="ECO:0000256" key="5">
    <source>
        <dbReference type="SAM" id="MobiDB-lite"/>
    </source>
</evidence>
<name>A0AAV1C2H7_OLDCO</name>
<keyword evidence="6" id="KW-1133">Transmembrane helix</keyword>
<dbReference type="PANTHER" id="PTHR43795">
    <property type="entry name" value="BIFUNCTIONAL ASPARTATE AMINOTRANSFERASE AND GLUTAMATE/ASPARTATE-PREPHENATE AMINOTRANSFERASE-RELATED"/>
    <property type="match status" value="1"/>
</dbReference>
<keyword evidence="6" id="KW-0472">Membrane</keyword>
<dbReference type="InterPro" id="IPR015421">
    <property type="entry name" value="PyrdxlP-dep_Trfase_major"/>
</dbReference>
<feature type="domain" description="Alliinase EGF-like" evidence="7">
    <location>
        <begin position="63"/>
        <end position="118"/>
    </location>
</feature>
<dbReference type="InterPro" id="IPR015424">
    <property type="entry name" value="PyrdxlP-dep_Trfase"/>
</dbReference>
<accession>A0AAV1C2H7</accession>
<proteinExistence type="inferred from homology"/>
<evidence type="ECO:0000313" key="9">
    <source>
        <dbReference type="EMBL" id="CAI9089804.1"/>
    </source>
</evidence>
<evidence type="ECO:0000259" key="8">
    <source>
        <dbReference type="Pfam" id="PF04864"/>
    </source>
</evidence>
<dbReference type="Pfam" id="PF04863">
    <property type="entry name" value="EGF_alliinase"/>
    <property type="match status" value="1"/>
</dbReference>
<keyword evidence="3" id="KW-0808">Transferase</keyword>
<dbReference type="Gene3D" id="3.40.640.10">
    <property type="entry name" value="Type I PLP-dependent aspartate aminotransferase-like (Major domain)"/>
    <property type="match status" value="1"/>
</dbReference>
<dbReference type="InterPro" id="IPR006947">
    <property type="entry name" value="EGF_alliinase"/>
</dbReference>
<comment type="cofactor">
    <cofactor evidence="1">
        <name>pyridoxal 5'-phosphate</name>
        <dbReference type="ChEBI" id="CHEBI:597326"/>
    </cofactor>
</comment>
<evidence type="ECO:0000256" key="6">
    <source>
        <dbReference type="SAM" id="Phobius"/>
    </source>
</evidence>
<feature type="domain" description="Alliinase C-terminal" evidence="8">
    <location>
        <begin position="120"/>
        <end position="475"/>
    </location>
</feature>
<dbReference type="SUPFAM" id="SSF53383">
    <property type="entry name" value="PLP-dependent transferases"/>
    <property type="match status" value="1"/>
</dbReference>
<organism evidence="9 10">
    <name type="scientific">Oldenlandia corymbosa var. corymbosa</name>
    <dbReference type="NCBI Taxonomy" id="529605"/>
    <lineage>
        <taxon>Eukaryota</taxon>
        <taxon>Viridiplantae</taxon>
        <taxon>Streptophyta</taxon>
        <taxon>Embryophyta</taxon>
        <taxon>Tracheophyta</taxon>
        <taxon>Spermatophyta</taxon>
        <taxon>Magnoliopsida</taxon>
        <taxon>eudicotyledons</taxon>
        <taxon>Gunneridae</taxon>
        <taxon>Pentapetalae</taxon>
        <taxon>asterids</taxon>
        <taxon>lamiids</taxon>
        <taxon>Gentianales</taxon>
        <taxon>Rubiaceae</taxon>
        <taxon>Rubioideae</taxon>
        <taxon>Spermacoceae</taxon>
        <taxon>Hedyotis-Oldenlandia complex</taxon>
        <taxon>Oldenlandia</taxon>
    </lineage>
</organism>
<comment type="similarity">
    <text evidence="2">Belongs to the alliinase family.</text>
</comment>
<dbReference type="Pfam" id="PF04864">
    <property type="entry name" value="Alliinase_C"/>
    <property type="match status" value="1"/>
</dbReference>
<dbReference type="GO" id="GO:0006520">
    <property type="term" value="P:amino acid metabolic process"/>
    <property type="evidence" value="ECO:0007669"/>
    <property type="project" value="TreeGrafter"/>
</dbReference>
<evidence type="ECO:0000259" key="7">
    <source>
        <dbReference type="Pfam" id="PF04863"/>
    </source>
</evidence>
<evidence type="ECO:0000256" key="3">
    <source>
        <dbReference type="ARBA" id="ARBA00022576"/>
    </source>
</evidence>
<dbReference type="Gene3D" id="2.10.25.30">
    <property type="entry name" value="EGF-like, alliinase"/>
    <property type="match status" value="1"/>
</dbReference>
<feature type="region of interest" description="Disordered" evidence="5">
    <location>
        <begin position="1"/>
        <end position="23"/>
    </location>
</feature>
<sequence length="499" mass="56745">MSNQQQQTAICKKQQQQQPKHDDKHQNLIRFSLSLTFSALLNLILIVSFFLNMSMNPKHDQLTWSRKASEEAEAVSSLSCSGHGVAHLDGLVLDGGLPVCECDACYTGLDCSQFVPYCLIDVDNGNPFFLEPFWRQNAENSAVMMAGWYRMGYEFADGSLESKQLEKAIRMLHDTVGNAITKGRYIVFGTGSTQLFNAAVYAFSSKDSGSTTAKVVASVPYYPVYKSQTDLFVSRKYKFDGETMSWINQSEDSTNFIEFVTSPNNPDGQLKDVILGGKNVKHIHDLAYYWPHFSPIPIQLDEDLMLFTLSKLTGHCGTRLGWAIVKEESVYKRMMYYIDQTTYGVSRETQLRTLKLLNVVLQGNGRELFDFGYNVMRSRWERLSKLFSLSKRFSLQDLTQNNCTFFHKELRSVTPAYAWIKCENDEDKDCYSVLWDEANIKGKAGHDFGSESRYVRLSLISNRQDFDLLVRRLEGLISQEMKGVCEPSNYEGAFGNLTT</sequence>
<evidence type="ECO:0000313" key="10">
    <source>
        <dbReference type="Proteomes" id="UP001161247"/>
    </source>
</evidence>
<evidence type="ECO:0000256" key="4">
    <source>
        <dbReference type="ARBA" id="ARBA00022898"/>
    </source>
</evidence>
<feature type="transmembrane region" description="Helical" evidence="6">
    <location>
        <begin position="28"/>
        <end position="51"/>
    </location>
</feature>
<evidence type="ECO:0000256" key="1">
    <source>
        <dbReference type="ARBA" id="ARBA00001933"/>
    </source>
</evidence>
<dbReference type="CDD" id="cd00609">
    <property type="entry name" value="AAT_like"/>
    <property type="match status" value="1"/>
</dbReference>
<dbReference type="InterPro" id="IPR015422">
    <property type="entry name" value="PyrdxlP-dep_Trfase_small"/>
</dbReference>
<keyword evidence="10" id="KW-1185">Reference proteome</keyword>
<keyword evidence="4" id="KW-0663">Pyridoxal phosphate</keyword>
<keyword evidence="3" id="KW-0032">Aminotransferase</keyword>
<dbReference type="Gene3D" id="3.90.1150.10">
    <property type="entry name" value="Aspartate Aminotransferase, domain 1"/>
    <property type="match status" value="1"/>
</dbReference>
<dbReference type="GO" id="GO:0016846">
    <property type="term" value="F:carbon-sulfur lyase activity"/>
    <property type="evidence" value="ECO:0007669"/>
    <property type="project" value="InterPro"/>
</dbReference>
<dbReference type="EMBL" id="OX459118">
    <property type="protein sequence ID" value="CAI9089804.1"/>
    <property type="molecule type" value="Genomic_DNA"/>
</dbReference>
<evidence type="ECO:0000256" key="2">
    <source>
        <dbReference type="ARBA" id="ARBA00006312"/>
    </source>
</evidence>
<dbReference type="AlphaFoldDB" id="A0AAV1C2H7"/>
<gene>
    <name evidence="9" type="ORF">OLC1_LOCUS2079</name>
</gene>
<dbReference type="InterPro" id="IPR006948">
    <property type="entry name" value="Alliinase_C"/>
</dbReference>
<dbReference type="PANTHER" id="PTHR43795:SF56">
    <property type="entry name" value="TRYPTOPHAN AMINOTRANSFERASE-RELATED PROTEIN 4-LIKE"/>
    <property type="match status" value="1"/>
</dbReference>
<dbReference type="Proteomes" id="UP001161247">
    <property type="component" value="Chromosome 1"/>
</dbReference>